<dbReference type="RefSeq" id="WP_379880481.1">
    <property type="nucleotide sequence ID" value="NZ_JBHPON010000001.1"/>
</dbReference>
<feature type="transmembrane region" description="Helical" evidence="1">
    <location>
        <begin position="50"/>
        <end position="75"/>
    </location>
</feature>
<evidence type="ECO:0000313" key="2">
    <source>
        <dbReference type="EMBL" id="MFC6034205.1"/>
    </source>
</evidence>
<feature type="transmembrane region" description="Helical" evidence="1">
    <location>
        <begin position="81"/>
        <end position="108"/>
    </location>
</feature>
<proteinExistence type="predicted"/>
<comment type="caution">
    <text evidence="2">The sequence shown here is derived from an EMBL/GenBank/DDBJ whole genome shotgun (WGS) entry which is preliminary data.</text>
</comment>
<keyword evidence="3" id="KW-1185">Reference proteome</keyword>
<sequence>MATDYQENSRSGGMAWLYAPVILILFLGGALSVGAYFASDTPLTVAESIVAGYGGLAAIIAGLFVALFGVVLGLVGALVGIVAAGGAVAMTLFIIGSPLLAIVLIFMLMRRSKADCPDPAAHQ</sequence>
<evidence type="ECO:0000256" key="1">
    <source>
        <dbReference type="SAM" id="Phobius"/>
    </source>
</evidence>
<reference evidence="2 3" key="1">
    <citation type="submission" date="2024-09" db="EMBL/GenBank/DDBJ databases">
        <authorList>
            <person name="Zhang Z.-H."/>
        </authorList>
    </citation>
    <scope>NUCLEOTIDE SEQUENCE [LARGE SCALE GENOMIC DNA]</scope>
    <source>
        <strain evidence="2 3">HHTR114</strain>
    </source>
</reference>
<protein>
    <submittedName>
        <fullName evidence="2">Uncharacterized protein</fullName>
    </submittedName>
</protein>
<organism evidence="2 3">
    <name type="scientific">Hyphococcus aureus</name>
    <dbReference type="NCBI Taxonomy" id="2666033"/>
    <lineage>
        <taxon>Bacteria</taxon>
        <taxon>Pseudomonadati</taxon>
        <taxon>Pseudomonadota</taxon>
        <taxon>Alphaproteobacteria</taxon>
        <taxon>Parvularculales</taxon>
        <taxon>Parvularculaceae</taxon>
        <taxon>Hyphococcus</taxon>
    </lineage>
</organism>
<keyword evidence="1" id="KW-1133">Transmembrane helix</keyword>
<name>A0ABW1KR14_9PROT</name>
<evidence type="ECO:0000313" key="3">
    <source>
        <dbReference type="Proteomes" id="UP001596116"/>
    </source>
</evidence>
<feature type="transmembrane region" description="Helical" evidence="1">
    <location>
        <begin position="15"/>
        <end position="38"/>
    </location>
</feature>
<dbReference type="EMBL" id="JBHPON010000001">
    <property type="protein sequence ID" value="MFC6034205.1"/>
    <property type="molecule type" value="Genomic_DNA"/>
</dbReference>
<gene>
    <name evidence="2" type="ORF">ACFMB1_01545</name>
</gene>
<keyword evidence="1" id="KW-0812">Transmembrane</keyword>
<accession>A0ABW1KR14</accession>
<keyword evidence="1" id="KW-0472">Membrane</keyword>
<dbReference type="Proteomes" id="UP001596116">
    <property type="component" value="Unassembled WGS sequence"/>
</dbReference>